<name>A0A124HA60_9ACTN</name>
<evidence type="ECO:0000256" key="2">
    <source>
        <dbReference type="ARBA" id="ARBA00022679"/>
    </source>
</evidence>
<dbReference type="InterPro" id="IPR020841">
    <property type="entry name" value="PKS_Beta-ketoAc_synthase_dom"/>
</dbReference>
<organism evidence="6 7">
    <name type="scientific">Streptomyces pseudovenezuelae</name>
    <dbReference type="NCBI Taxonomy" id="67350"/>
    <lineage>
        <taxon>Bacteria</taxon>
        <taxon>Bacillati</taxon>
        <taxon>Actinomycetota</taxon>
        <taxon>Actinomycetes</taxon>
        <taxon>Kitasatosporales</taxon>
        <taxon>Streptomycetaceae</taxon>
        <taxon>Streptomyces</taxon>
        <taxon>Streptomyces aurantiacus group</taxon>
    </lineage>
</organism>
<dbReference type="GO" id="GO:0004315">
    <property type="term" value="F:3-oxoacyl-[acyl-carrier-protein] synthase activity"/>
    <property type="evidence" value="ECO:0007669"/>
    <property type="project" value="TreeGrafter"/>
</dbReference>
<feature type="compositionally biased region" description="Polar residues" evidence="4">
    <location>
        <begin position="16"/>
        <end position="25"/>
    </location>
</feature>
<feature type="domain" description="Ketosynthase family 3 (KS3)" evidence="5">
    <location>
        <begin position="1"/>
        <end position="390"/>
    </location>
</feature>
<gene>
    <name evidence="6" type="ORF">AQI94_17205</name>
</gene>
<dbReference type="Pfam" id="PF02801">
    <property type="entry name" value="Ketoacyl-synt_C"/>
    <property type="match status" value="1"/>
</dbReference>
<dbReference type="GO" id="GO:0006633">
    <property type="term" value="P:fatty acid biosynthetic process"/>
    <property type="evidence" value="ECO:0007669"/>
    <property type="project" value="TreeGrafter"/>
</dbReference>
<evidence type="ECO:0000256" key="4">
    <source>
        <dbReference type="SAM" id="MobiDB-lite"/>
    </source>
</evidence>
<dbReference type="SMART" id="SM00825">
    <property type="entry name" value="PKS_KS"/>
    <property type="match status" value="1"/>
</dbReference>
<proteinExistence type="inferred from homology"/>
<evidence type="ECO:0000313" key="6">
    <source>
        <dbReference type="EMBL" id="KUM87097.1"/>
    </source>
</evidence>
<dbReference type="InterPro" id="IPR000794">
    <property type="entry name" value="Beta-ketoacyl_synthase"/>
</dbReference>
<dbReference type="EMBL" id="LMWM01000018">
    <property type="protein sequence ID" value="KUM87097.1"/>
    <property type="molecule type" value="Genomic_DNA"/>
</dbReference>
<dbReference type="PANTHER" id="PTHR11712:SF336">
    <property type="entry name" value="3-OXOACYL-[ACYL-CARRIER-PROTEIN] SYNTHASE, MITOCHONDRIAL"/>
    <property type="match status" value="1"/>
</dbReference>
<dbReference type="AlphaFoldDB" id="A0A124HA60"/>
<dbReference type="SUPFAM" id="SSF53901">
    <property type="entry name" value="Thiolase-like"/>
    <property type="match status" value="2"/>
</dbReference>
<dbReference type="InterPro" id="IPR014031">
    <property type="entry name" value="Ketoacyl_synth_C"/>
</dbReference>
<evidence type="ECO:0000256" key="1">
    <source>
        <dbReference type="ARBA" id="ARBA00008467"/>
    </source>
</evidence>
<accession>A0A124HA60</accession>
<keyword evidence="2 3" id="KW-0808">Transferase</keyword>
<sequence>MAGHSGVKETTRFDTSRNPVKTSGEVTGFDPSEHGISPRDLRVLDRFQQYALAASDAALIDSGIDLPRNEIVSRKKSEQRFERIGAAIGMAFSSTEPLQDQFVRLAEKGTRGVSPRLFNMCLPNAGTSLLSVRHGLCGPLVTVSGASASGSDSIIAAYDKIRHGRAEVMLAGGAESPVTDIIVSGFAQNHTGSQAGACRPFDEERDGTVLGEGAAILVLEEREHALSRGARIYGELLGYGLRGDAFDMSDIPPSDAPGMTACLTEALTDAGVAAQEVGYVNVHGTATKSNDPAEVTAIRKVFGEHAGQLRVSGIKGATGHMLGASGALEAMVALLASHRDEVPPTWGLRVPSADCELNHVIGTGISAPVDVAISTSVGMGGNNSALVFRGA</sequence>
<feature type="compositionally biased region" description="Basic and acidic residues" evidence="4">
    <location>
        <begin position="1"/>
        <end position="15"/>
    </location>
</feature>
<dbReference type="Gene3D" id="3.40.47.10">
    <property type="match status" value="1"/>
</dbReference>
<protein>
    <recommendedName>
        <fullName evidence="5">Ketosynthase family 3 (KS3) domain-containing protein</fullName>
    </recommendedName>
</protein>
<dbReference type="PANTHER" id="PTHR11712">
    <property type="entry name" value="POLYKETIDE SYNTHASE-RELATED"/>
    <property type="match status" value="1"/>
</dbReference>
<dbReference type="PROSITE" id="PS52004">
    <property type="entry name" value="KS3_2"/>
    <property type="match status" value="1"/>
</dbReference>
<comment type="caution">
    <text evidence="6">The sequence shown here is derived from an EMBL/GenBank/DDBJ whole genome shotgun (WGS) entry which is preliminary data.</text>
</comment>
<dbReference type="Pfam" id="PF00109">
    <property type="entry name" value="ketoacyl-synt"/>
    <property type="match status" value="1"/>
</dbReference>
<feature type="region of interest" description="Disordered" evidence="4">
    <location>
        <begin position="1"/>
        <end position="34"/>
    </location>
</feature>
<dbReference type="InterPro" id="IPR016039">
    <property type="entry name" value="Thiolase-like"/>
</dbReference>
<evidence type="ECO:0000259" key="5">
    <source>
        <dbReference type="PROSITE" id="PS52004"/>
    </source>
</evidence>
<dbReference type="Proteomes" id="UP000053039">
    <property type="component" value="Unassembled WGS sequence"/>
</dbReference>
<evidence type="ECO:0000256" key="3">
    <source>
        <dbReference type="RuleBase" id="RU003694"/>
    </source>
</evidence>
<dbReference type="InterPro" id="IPR014030">
    <property type="entry name" value="Ketoacyl_synth_N"/>
</dbReference>
<comment type="similarity">
    <text evidence="1 3">Belongs to the thiolase-like superfamily. Beta-ketoacyl-ACP synthases family.</text>
</comment>
<evidence type="ECO:0000313" key="7">
    <source>
        <dbReference type="Proteomes" id="UP000053039"/>
    </source>
</evidence>
<dbReference type="CDD" id="cd00834">
    <property type="entry name" value="KAS_I_II"/>
    <property type="match status" value="1"/>
</dbReference>
<reference evidence="6 7" key="1">
    <citation type="submission" date="2015-10" db="EMBL/GenBank/DDBJ databases">
        <title>Draft genome sequence of Streptomyces pseudovenezuelae DSM 40212, type strain for the species Streptomyces pseudovenezuelae.</title>
        <authorList>
            <person name="Ruckert C."/>
            <person name="Winkler A."/>
            <person name="Kalinowski J."/>
            <person name="Kampfer P."/>
            <person name="Glaeser S."/>
        </authorList>
    </citation>
    <scope>NUCLEOTIDE SEQUENCE [LARGE SCALE GENOMIC DNA]</scope>
    <source>
        <strain evidence="6 7">DSM 40212</strain>
    </source>
</reference>